<dbReference type="Pfam" id="PF06149">
    <property type="entry name" value="DUF969"/>
    <property type="match status" value="1"/>
</dbReference>
<sequence>MDFSELVKLLGILVVIVGFTLKWDSILTILAAAIVTAVIAGMDPIVFLQTLGKSFVSNRAMLITVVIFILTGTLERNGLRVAAHRVMSSIKGASAGIVMAIYGVFRVIFGAFNVSFGGVAGFVKPVVMPMAEAADDPDGKTMSPKHRDELKAMASGMENIAWFFGQVLFVGSSGMLLVQGTLKDLGYTVDLVKLAVIEIPVAIIAVLFTSAYYIILDRRYQKRDQELLAQAAEKTAQVADQEGGEA</sequence>
<name>A0AB38A8F6_9ACTN</name>
<feature type="transmembrane region" description="Helical" evidence="1">
    <location>
        <begin position="29"/>
        <end position="48"/>
    </location>
</feature>
<feature type="transmembrane region" description="Helical" evidence="1">
    <location>
        <begin position="194"/>
        <end position="215"/>
    </location>
</feature>
<gene>
    <name evidence="2" type="ORF">SAMN04489746_1530</name>
</gene>
<organism evidence="2 3">
    <name type="scientific">Atopobium minutum</name>
    <dbReference type="NCBI Taxonomy" id="1381"/>
    <lineage>
        <taxon>Bacteria</taxon>
        <taxon>Bacillati</taxon>
        <taxon>Actinomycetota</taxon>
        <taxon>Coriobacteriia</taxon>
        <taxon>Coriobacteriales</taxon>
        <taxon>Atopobiaceae</taxon>
        <taxon>Atopobium</taxon>
    </lineage>
</organism>
<evidence type="ECO:0000313" key="2">
    <source>
        <dbReference type="EMBL" id="SEC23922.1"/>
    </source>
</evidence>
<reference evidence="2 3" key="1">
    <citation type="submission" date="2016-10" db="EMBL/GenBank/DDBJ databases">
        <authorList>
            <person name="Varghese N."/>
            <person name="Submissions S."/>
        </authorList>
    </citation>
    <scope>NUCLEOTIDE SEQUENCE [LARGE SCALE GENOMIC DNA]</scope>
    <source>
        <strain evidence="2 3">DSM 20586</strain>
    </source>
</reference>
<dbReference type="EMBL" id="FNSH01000002">
    <property type="protein sequence ID" value="SEC23922.1"/>
    <property type="molecule type" value="Genomic_DNA"/>
</dbReference>
<dbReference type="RefSeq" id="WP_002563783.1">
    <property type="nucleotide sequence ID" value="NZ_CALJSN010000005.1"/>
</dbReference>
<feature type="transmembrane region" description="Helical" evidence="1">
    <location>
        <begin position="60"/>
        <end position="79"/>
    </location>
</feature>
<keyword evidence="1" id="KW-0812">Transmembrane</keyword>
<evidence type="ECO:0000256" key="1">
    <source>
        <dbReference type="SAM" id="Phobius"/>
    </source>
</evidence>
<comment type="caution">
    <text evidence="2">The sequence shown here is derived from an EMBL/GenBank/DDBJ whole genome shotgun (WGS) entry which is preliminary data.</text>
</comment>
<keyword evidence="1" id="KW-1133">Transmembrane helix</keyword>
<feature type="transmembrane region" description="Helical" evidence="1">
    <location>
        <begin position="160"/>
        <end position="182"/>
    </location>
</feature>
<protein>
    <submittedName>
        <fullName evidence="2">Uncharacterized membrane protein</fullName>
    </submittedName>
</protein>
<feature type="transmembrane region" description="Helical" evidence="1">
    <location>
        <begin position="99"/>
        <end position="123"/>
    </location>
</feature>
<evidence type="ECO:0000313" key="3">
    <source>
        <dbReference type="Proteomes" id="UP000183687"/>
    </source>
</evidence>
<dbReference type="Proteomes" id="UP000183687">
    <property type="component" value="Unassembled WGS sequence"/>
</dbReference>
<proteinExistence type="predicted"/>
<dbReference type="InterPro" id="IPR010374">
    <property type="entry name" value="DUF969"/>
</dbReference>
<keyword evidence="1" id="KW-0472">Membrane</keyword>
<accession>A0AB38A8F6</accession>
<dbReference type="AlphaFoldDB" id="A0AB38A8F6"/>